<gene>
    <name evidence="1" type="ORF">AM571_CH01486</name>
</gene>
<dbReference type="EMBL" id="CP017241">
    <property type="protein sequence ID" value="APO74320.1"/>
    <property type="molecule type" value="Genomic_DNA"/>
</dbReference>
<sequence>MIIPQHLTSLGSSLLSQDTRWRWPLAAVVLDVAGKMDSRFAETMMGKLFIREKFSHIPGQAHELTIKLLEAVCAYEPGSSNKIGTTP</sequence>
<protein>
    <submittedName>
        <fullName evidence="1">Uncharacterized protein</fullName>
    </submittedName>
</protein>
<dbReference type="AlphaFoldDB" id="A0A1L5P2E1"/>
<evidence type="ECO:0000313" key="2">
    <source>
        <dbReference type="Proteomes" id="UP000185109"/>
    </source>
</evidence>
<organism evidence="1 2">
    <name type="scientific">Rhizobium etli 8C-3</name>
    <dbReference type="NCBI Taxonomy" id="538025"/>
    <lineage>
        <taxon>Bacteria</taxon>
        <taxon>Pseudomonadati</taxon>
        <taxon>Pseudomonadota</taxon>
        <taxon>Alphaproteobacteria</taxon>
        <taxon>Hyphomicrobiales</taxon>
        <taxon>Rhizobiaceae</taxon>
        <taxon>Rhizobium/Agrobacterium group</taxon>
        <taxon>Rhizobium</taxon>
    </lineage>
</organism>
<reference evidence="1 2" key="1">
    <citation type="submission" date="2016-09" db="EMBL/GenBank/DDBJ databases">
        <title>The complete genome sequences of Rhizobium gallicum, symbiovars gallicum and phaseoli, symbionts associated to common bean (Phaseolus vulgaris).</title>
        <authorList>
            <person name="Bustos P."/>
            <person name="Santamaria R.I."/>
            <person name="Perez-Carrascal O.M."/>
            <person name="Juarez S."/>
            <person name="Lozano L."/>
            <person name="Martinez-Flores I."/>
            <person name="Martinez-Romero E."/>
            <person name="Cevallos M."/>
            <person name="Romero D."/>
            <person name="Davila G."/>
            <person name="Gonzalez V."/>
        </authorList>
    </citation>
    <scope>NUCLEOTIDE SEQUENCE [LARGE SCALE GENOMIC DNA]</scope>
    <source>
        <strain evidence="1 2">8C-3</strain>
    </source>
</reference>
<dbReference type="Proteomes" id="UP000185109">
    <property type="component" value="Chromosome"/>
</dbReference>
<proteinExistence type="predicted"/>
<dbReference type="RefSeq" id="WP_074060872.1">
    <property type="nucleotide sequence ID" value="NZ_CP017241.1"/>
</dbReference>
<accession>A0A1L5P2E1</accession>
<name>A0A1L5P2E1_RHIET</name>
<evidence type="ECO:0000313" key="1">
    <source>
        <dbReference type="EMBL" id="APO74320.1"/>
    </source>
</evidence>